<dbReference type="GO" id="GO:0051287">
    <property type="term" value="F:NAD binding"/>
    <property type="evidence" value="ECO:0007669"/>
    <property type="project" value="InterPro"/>
</dbReference>
<sequence>MILENQSNHVFESKVVVTSISFSKSTVLKKSLLKIFPNSIFNETGQRLSGEKLIQFINDADAAIVGIETIDESLLKHTSSLKIISKYGVGLDNIDQKSLKNRDIAQGWTGGVNQRSVSELTLGFMLGLCRNLFTAGFKLKNSVWDKDGGHQLSGKTVGIIGCGHIGSD</sequence>
<dbReference type="Gene3D" id="3.40.50.720">
    <property type="entry name" value="NAD(P)-binding Rossmann-like Domain"/>
    <property type="match status" value="2"/>
</dbReference>
<feature type="non-terminal residue" evidence="4">
    <location>
        <position position="168"/>
    </location>
</feature>
<dbReference type="GO" id="GO:0030267">
    <property type="term" value="F:glyoxylate reductase (NADPH) activity"/>
    <property type="evidence" value="ECO:0007669"/>
    <property type="project" value="TreeGrafter"/>
</dbReference>
<dbReference type="GO" id="GO:0005829">
    <property type="term" value="C:cytosol"/>
    <property type="evidence" value="ECO:0007669"/>
    <property type="project" value="TreeGrafter"/>
</dbReference>
<dbReference type="Pfam" id="PF02826">
    <property type="entry name" value="2-Hacid_dh_C"/>
    <property type="match status" value="1"/>
</dbReference>
<evidence type="ECO:0000256" key="1">
    <source>
        <dbReference type="ARBA" id="ARBA00023002"/>
    </source>
</evidence>
<dbReference type="GO" id="GO:0016618">
    <property type="term" value="F:hydroxypyruvate reductase [NAD(P)H] activity"/>
    <property type="evidence" value="ECO:0007669"/>
    <property type="project" value="TreeGrafter"/>
</dbReference>
<dbReference type="Pfam" id="PF00389">
    <property type="entry name" value="2-Hacid_dh"/>
    <property type="match status" value="1"/>
</dbReference>
<name>A0A382U5J2_9ZZZZ</name>
<dbReference type="PANTHER" id="PTHR10996">
    <property type="entry name" value="2-HYDROXYACID DEHYDROGENASE-RELATED"/>
    <property type="match status" value="1"/>
</dbReference>
<feature type="domain" description="D-isomer specific 2-hydroxyacid dehydrogenase NAD-binding" evidence="3">
    <location>
        <begin position="122"/>
        <end position="167"/>
    </location>
</feature>
<dbReference type="SUPFAM" id="SSF52283">
    <property type="entry name" value="Formate/glycerate dehydrogenase catalytic domain-like"/>
    <property type="match status" value="1"/>
</dbReference>
<organism evidence="4">
    <name type="scientific">marine metagenome</name>
    <dbReference type="NCBI Taxonomy" id="408172"/>
    <lineage>
        <taxon>unclassified sequences</taxon>
        <taxon>metagenomes</taxon>
        <taxon>ecological metagenomes</taxon>
    </lineage>
</organism>
<gene>
    <name evidence="4" type="ORF">METZ01_LOCUS382367</name>
</gene>
<dbReference type="AlphaFoldDB" id="A0A382U5J2"/>
<dbReference type="InterPro" id="IPR006140">
    <property type="entry name" value="D-isomer_DH_NAD-bd"/>
</dbReference>
<proteinExistence type="predicted"/>
<dbReference type="PANTHER" id="PTHR10996:SF283">
    <property type="entry name" value="GLYOXYLATE_HYDROXYPYRUVATE REDUCTASE B"/>
    <property type="match status" value="1"/>
</dbReference>
<feature type="domain" description="D-isomer specific 2-hydroxyacid dehydrogenase catalytic" evidence="2">
    <location>
        <begin position="46"/>
        <end position="121"/>
    </location>
</feature>
<keyword evidence="1" id="KW-0560">Oxidoreductase</keyword>
<protein>
    <recommendedName>
        <fullName evidence="5">D-isomer specific 2-hydroxyacid dehydrogenase catalytic domain-containing protein</fullName>
    </recommendedName>
</protein>
<dbReference type="InterPro" id="IPR006139">
    <property type="entry name" value="D-isomer_2_OHA_DH_cat_dom"/>
</dbReference>
<dbReference type="EMBL" id="UINC01141647">
    <property type="protein sequence ID" value="SVD29513.1"/>
    <property type="molecule type" value="Genomic_DNA"/>
</dbReference>
<evidence type="ECO:0008006" key="5">
    <source>
        <dbReference type="Google" id="ProtNLM"/>
    </source>
</evidence>
<evidence type="ECO:0000259" key="3">
    <source>
        <dbReference type="Pfam" id="PF02826"/>
    </source>
</evidence>
<evidence type="ECO:0000313" key="4">
    <source>
        <dbReference type="EMBL" id="SVD29513.1"/>
    </source>
</evidence>
<dbReference type="InterPro" id="IPR050223">
    <property type="entry name" value="D-isomer_2-hydroxyacid_DH"/>
</dbReference>
<evidence type="ECO:0000259" key="2">
    <source>
        <dbReference type="Pfam" id="PF00389"/>
    </source>
</evidence>
<accession>A0A382U5J2</accession>
<reference evidence="4" key="1">
    <citation type="submission" date="2018-05" db="EMBL/GenBank/DDBJ databases">
        <authorList>
            <person name="Lanie J.A."/>
            <person name="Ng W.-L."/>
            <person name="Kazmierczak K.M."/>
            <person name="Andrzejewski T.M."/>
            <person name="Davidsen T.M."/>
            <person name="Wayne K.J."/>
            <person name="Tettelin H."/>
            <person name="Glass J.I."/>
            <person name="Rusch D."/>
            <person name="Podicherti R."/>
            <person name="Tsui H.-C.T."/>
            <person name="Winkler M.E."/>
        </authorList>
    </citation>
    <scope>NUCLEOTIDE SEQUENCE</scope>
</reference>